<protein>
    <submittedName>
        <fullName evidence="2">Uncharacterized protein</fullName>
    </submittedName>
</protein>
<proteinExistence type="predicted"/>
<feature type="transmembrane region" description="Helical" evidence="1">
    <location>
        <begin position="81"/>
        <end position="100"/>
    </location>
</feature>
<accession>A0A9X3CIN0</accession>
<sequence>MTPFLIMIGEETLQPHDAHFWLLLPHDLFFVTLSYGLWLAISIKCCGRTILNKPYLALFQLLPALGVLWVLGLPTHFTSPYAAATSLFTIYACFALYGIGRFINNRCNHKLT</sequence>
<gene>
    <name evidence="2" type="ORF">MD483_22085</name>
</gene>
<name>A0A9X3CIN0_9VIBR</name>
<comment type="caution">
    <text evidence="2">The sequence shown here is derived from an EMBL/GenBank/DDBJ whole genome shotgun (WGS) entry which is preliminary data.</text>
</comment>
<feature type="transmembrane region" description="Helical" evidence="1">
    <location>
        <begin position="55"/>
        <end position="75"/>
    </location>
</feature>
<feature type="transmembrane region" description="Helical" evidence="1">
    <location>
        <begin position="20"/>
        <end position="43"/>
    </location>
</feature>
<keyword evidence="1" id="KW-1133">Transmembrane helix</keyword>
<dbReference type="AlphaFoldDB" id="A0A9X3CIN0"/>
<keyword evidence="1" id="KW-0812">Transmembrane</keyword>
<evidence type="ECO:0000256" key="1">
    <source>
        <dbReference type="SAM" id="Phobius"/>
    </source>
</evidence>
<dbReference type="EMBL" id="JAKRRX010000262">
    <property type="protein sequence ID" value="MCW8336502.1"/>
    <property type="molecule type" value="Genomic_DNA"/>
</dbReference>
<dbReference type="RefSeq" id="WP_265689595.1">
    <property type="nucleotide sequence ID" value="NZ_JAKRRX010000262.1"/>
</dbReference>
<keyword evidence="3" id="KW-1185">Reference proteome</keyword>
<organism evidence="2 3">
    <name type="scientific">Vibrio paucivorans</name>
    <dbReference type="NCBI Taxonomy" id="2829489"/>
    <lineage>
        <taxon>Bacteria</taxon>
        <taxon>Pseudomonadati</taxon>
        <taxon>Pseudomonadota</taxon>
        <taxon>Gammaproteobacteria</taxon>
        <taxon>Vibrionales</taxon>
        <taxon>Vibrionaceae</taxon>
        <taxon>Vibrio</taxon>
    </lineage>
</organism>
<keyword evidence="1" id="KW-0472">Membrane</keyword>
<reference evidence="2" key="1">
    <citation type="submission" date="2022-02" db="EMBL/GenBank/DDBJ databases">
        <title>Vibrio sp. nov., a new bacterium isolated from Bohai sea, China.</title>
        <authorList>
            <person name="Yuan Y."/>
        </authorList>
    </citation>
    <scope>NUCLEOTIDE SEQUENCE</scope>
    <source>
        <strain evidence="2">DBSS07</strain>
    </source>
</reference>
<evidence type="ECO:0000313" key="2">
    <source>
        <dbReference type="EMBL" id="MCW8336502.1"/>
    </source>
</evidence>
<evidence type="ECO:0000313" key="3">
    <source>
        <dbReference type="Proteomes" id="UP001155586"/>
    </source>
</evidence>
<dbReference type="Proteomes" id="UP001155586">
    <property type="component" value="Unassembled WGS sequence"/>
</dbReference>